<keyword evidence="7 12" id="KW-0653">Protein transport</keyword>
<organism evidence="14 15">
    <name type="scientific">Odinarchaeota yellowstonii (strain LCB_4)</name>
    <dbReference type="NCBI Taxonomy" id="1841599"/>
    <lineage>
        <taxon>Archaea</taxon>
        <taxon>Promethearchaeati</taxon>
        <taxon>Candidatus Odinarchaeota</taxon>
        <taxon>Candidatus Odinarchaeia</taxon>
        <taxon>Candidatus Odinarchaeales</taxon>
        <taxon>Candidatus Odinarchaeaceae</taxon>
        <taxon>Candidatus Odinarchaeum</taxon>
    </lineage>
</organism>
<comment type="subunit">
    <text evidence="12">Component of the protein translocase complex. Heterotrimer consisting of alpha (SecY), beta (SecG) and gamma (SecE) subunits. Can form oligomers of the heterotrimer.</text>
</comment>
<evidence type="ECO:0000256" key="3">
    <source>
        <dbReference type="ARBA" id="ARBA00014522"/>
    </source>
</evidence>
<dbReference type="InterPro" id="IPR023531">
    <property type="entry name" value="Preprot_translocase_SecG"/>
</dbReference>
<reference evidence="14" key="2">
    <citation type="journal article" date="2022" name="Nat. Microbiol.">
        <title>A closed Candidatus Odinarchaeum chromosome exposes Asgard archaeal viruses.</title>
        <authorList>
            <person name="Tamarit D."/>
            <person name="Caceres E.F."/>
            <person name="Krupovic M."/>
            <person name="Nijland R."/>
            <person name="Eme L."/>
            <person name="Robinson N.P."/>
            <person name="Ettema T.J.G."/>
        </authorList>
    </citation>
    <scope>NUCLEOTIDE SEQUENCE</scope>
    <source>
        <strain evidence="14">LCB_4</strain>
    </source>
</reference>
<evidence type="ECO:0000256" key="12">
    <source>
        <dbReference type="HAMAP-Rule" id="MF_00751"/>
    </source>
</evidence>
<evidence type="ECO:0000256" key="6">
    <source>
        <dbReference type="ARBA" id="ARBA00022692"/>
    </source>
</evidence>
<evidence type="ECO:0000256" key="10">
    <source>
        <dbReference type="ARBA" id="ARBA00023136"/>
    </source>
</evidence>
<dbReference type="EMBL" id="CP091871">
    <property type="protein sequence ID" value="WEU39775.1"/>
    <property type="molecule type" value="Genomic_DNA"/>
</dbReference>
<dbReference type="InterPro" id="IPR016482">
    <property type="entry name" value="SecG/Sec61-beta/Sbh"/>
</dbReference>
<keyword evidence="10 12" id="KW-0472">Membrane</keyword>
<name>A0AAF0IAK9_ODILC</name>
<dbReference type="HAMAP" id="MF_00751">
    <property type="entry name" value="SecG"/>
    <property type="match status" value="1"/>
</dbReference>
<comment type="subcellular location">
    <subcellularLocation>
        <location evidence="1 12">Cell membrane</location>
        <topology evidence="1 12">Single-pass membrane protein</topology>
    </subcellularLocation>
</comment>
<evidence type="ECO:0000256" key="11">
    <source>
        <dbReference type="ARBA" id="ARBA00031868"/>
    </source>
</evidence>
<evidence type="ECO:0000256" key="4">
    <source>
        <dbReference type="ARBA" id="ARBA00022448"/>
    </source>
</evidence>
<keyword evidence="4 12" id="KW-0813">Transport</keyword>
<evidence type="ECO:0000256" key="8">
    <source>
        <dbReference type="ARBA" id="ARBA00022989"/>
    </source>
</evidence>
<dbReference type="NCBIfam" id="NF002318">
    <property type="entry name" value="PRK01253.1"/>
    <property type="match status" value="1"/>
</dbReference>
<evidence type="ECO:0000313" key="15">
    <source>
        <dbReference type="Proteomes" id="UP000186851"/>
    </source>
</evidence>
<proteinExistence type="inferred from homology"/>
<evidence type="ECO:0000256" key="9">
    <source>
        <dbReference type="ARBA" id="ARBA00023010"/>
    </source>
</evidence>
<dbReference type="GO" id="GO:0005886">
    <property type="term" value="C:plasma membrane"/>
    <property type="evidence" value="ECO:0007669"/>
    <property type="project" value="UniProtKB-SubCell"/>
</dbReference>
<feature type="transmembrane region" description="Helical" evidence="13">
    <location>
        <begin position="38"/>
        <end position="56"/>
    </location>
</feature>
<evidence type="ECO:0000256" key="5">
    <source>
        <dbReference type="ARBA" id="ARBA00022475"/>
    </source>
</evidence>
<dbReference type="Proteomes" id="UP000186851">
    <property type="component" value="Chromosome"/>
</dbReference>
<comment type="function">
    <text evidence="12">Involved in protein export. The function of the beta subunit is unknown, but it may be involved in stabilization of the trimeric complex.</text>
</comment>
<evidence type="ECO:0000256" key="1">
    <source>
        <dbReference type="ARBA" id="ARBA00004162"/>
    </source>
</evidence>
<keyword evidence="9 12" id="KW-0811">Translocation</keyword>
<protein>
    <recommendedName>
        <fullName evidence="3 12">Preprotein translocase subunit SecG</fullName>
    </recommendedName>
    <alternativeName>
        <fullName evidence="11 12">Protein transport protein Sec61 subunit beta homolog</fullName>
    </alternativeName>
</protein>
<dbReference type="GO" id="GO:0015031">
    <property type="term" value="P:protein transport"/>
    <property type="evidence" value="ECO:0007669"/>
    <property type="project" value="UniProtKB-UniRule"/>
</dbReference>
<dbReference type="KEGG" id="oyw:OdinLCB4_004665"/>
<evidence type="ECO:0000256" key="13">
    <source>
        <dbReference type="SAM" id="Phobius"/>
    </source>
</evidence>
<comment type="similarity">
    <text evidence="2 12">Belongs to the SEC61-beta family.</text>
</comment>
<evidence type="ECO:0000256" key="2">
    <source>
        <dbReference type="ARBA" id="ARBA00006103"/>
    </source>
</evidence>
<keyword evidence="5 12" id="KW-1003">Cell membrane</keyword>
<keyword evidence="6 12" id="KW-0812">Transmembrane</keyword>
<evidence type="ECO:0000256" key="7">
    <source>
        <dbReference type="ARBA" id="ARBA00022927"/>
    </source>
</evidence>
<gene>
    <name evidence="12" type="primary">secG</name>
    <name evidence="14" type="ORF">OdinLCB4_004665</name>
</gene>
<dbReference type="Pfam" id="PF03911">
    <property type="entry name" value="Sec61_beta"/>
    <property type="match status" value="1"/>
</dbReference>
<feature type="topological domain" description="Cytoplasmic" evidence="12">
    <location>
        <begin position="1"/>
        <end position="34"/>
    </location>
</feature>
<dbReference type="AlphaFoldDB" id="A0AAF0IAK9"/>
<accession>A0AAF0IAK9</accession>
<sequence length="59" mass="6689">MSKTRKRREEAQMPIAGAGLIRFFQDESTGLKVSPKTVILSSILIMLTVLFLYLMFPLT</sequence>
<reference evidence="14" key="1">
    <citation type="journal article" date="2017" name="Nature">
        <title>Asgard archaea illuminate the origin of eukaryotic cellular complexity.</title>
        <authorList>
            <person name="Zaremba-Niedzwiedzka K."/>
            <person name="Caceres E.F."/>
            <person name="Saw J.H."/>
            <person name="Backstrom D."/>
            <person name="Juzokaite L."/>
            <person name="Vancaester E."/>
            <person name="Seitz K.W."/>
            <person name="Anantharaman K."/>
            <person name="Starnawski P."/>
            <person name="Kjeldsen K.U."/>
            <person name="Scott M.B."/>
            <person name="Nunoura T."/>
            <person name="Banfield J.F."/>
            <person name="Schramm A."/>
            <person name="Baker B.J."/>
            <person name="Spang A."/>
            <person name="Ettema T.J.G."/>
        </authorList>
    </citation>
    <scope>NUCLEOTIDE SEQUENCE</scope>
    <source>
        <strain evidence="14">LCB_4</strain>
    </source>
</reference>
<evidence type="ECO:0000313" key="14">
    <source>
        <dbReference type="EMBL" id="WEU39775.1"/>
    </source>
</evidence>
<keyword evidence="8 12" id="KW-1133">Transmembrane helix</keyword>